<keyword evidence="4" id="KW-0963">Cytoplasm</keyword>
<evidence type="ECO:0000259" key="8">
    <source>
        <dbReference type="Pfam" id="PF01138"/>
    </source>
</evidence>
<dbReference type="SUPFAM" id="SSF54211">
    <property type="entry name" value="Ribosomal protein S5 domain 2-like"/>
    <property type="match status" value="1"/>
</dbReference>
<dbReference type="FunFam" id="3.30.230.70:FF:000004">
    <property type="entry name" value="Exosome complex component Rrp41"/>
    <property type="match status" value="1"/>
</dbReference>
<dbReference type="PANTHER" id="PTHR11953">
    <property type="entry name" value="EXOSOME COMPLEX COMPONENT"/>
    <property type="match status" value="1"/>
</dbReference>
<comment type="subunit">
    <text evidence="6">Component of the RNA exosome complex. Specifically part of the catalytically inactive RNA exosome core complex (Exo-9) which may associate with the catalytic subunits RRP6 and DIS3 in cytoplasmic- and nuclear-specific RNA exosome complex forms. Exo-9 is formed by a hexameric base ring of RNase PH domain-containing subunits and a cap ring consisting of CSL4, RRP4 and RRP40.</text>
</comment>
<keyword evidence="5" id="KW-0271">Exosome</keyword>
<organism evidence="10 11">
    <name type="scientific">Serendipita vermifera MAFF 305830</name>
    <dbReference type="NCBI Taxonomy" id="933852"/>
    <lineage>
        <taxon>Eukaryota</taxon>
        <taxon>Fungi</taxon>
        <taxon>Dikarya</taxon>
        <taxon>Basidiomycota</taxon>
        <taxon>Agaricomycotina</taxon>
        <taxon>Agaricomycetes</taxon>
        <taxon>Sebacinales</taxon>
        <taxon>Serendipitaceae</taxon>
        <taxon>Serendipita</taxon>
    </lineage>
</organism>
<dbReference type="EMBL" id="KN824278">
    <property type="protein sequence ID" value="KIM33314.1"/>
    <property type="molecule type" value="Genomic_DNA"/>
</dbReference>
<keyword evidence="11" id="KW-1185">Reference proteome</keyword>
<dbReference type="GO" id="GO:0016075">
    <property type="term" value="P:rRNA catabolic process"/>
    <property type="evidence" value="ECO:0007669"/>
    <property type="project" value="TreeGrafter"/>
</dbReference>
<dbReference type="GO" id="GO:0071028">
    <property type="term" value="P:nuclear mRNA surveillance"/>
    <property type="evidence" value="ECO:0007669"/>
    <property type="project" value="TreeGrafter"/>
</dbReference>
<comment type="similarity">
    <text evidence="3">Belongs to the RNase PH family.</text>
</comment>
<dbReference type="SUPFAM" id="SSF55666">
    <property type="entry name" value="Ribonuclease PH domain 2-like"/>
    <property type="match status" value="1"/>
</dbReference>
<dbReference type="GO" id="GO:0003723">
    <property type="term" value="F:RNA binding"/>
    <property type="evidence" value="ECO:0007669"/>
    <property type="project" value="TreeGrafter"/>
</dbReference>
<evidence type="ECO:0000259" key="9">
    <source>
        <dbReference type="Pfam" id="PF03725"/>
    </source>
</evidence>
<evidence type="ECO:0000256" key="7">
    <source>
        <dbReference type="ARBA" id="ARBA00077929"/>
    </source>
</evidence>
<dbReference type="Pfam" id="PF03725">
    <property type="entry name" value="RNase_PH_C"/>
    <property type="match status" value="1"/>
</dbReference>
<dbReference type="Pfam" id="PF01138">
    <property type="entry name" value="RNase_PH"/>
    <property type="match status" value="1"/>
</dbReference>
<dbReference type="GO" id="GO:0000177">
    <property type="term" value="C:cytoplasmic exosome (RNase complex)"/>
    <property type="evidence" value="ECO:0007669"/>
    <property type="project" value="TreeGrafter"/>
</dbReference>
<dbReference type="GO" id="GO:0005730">
    <property type="term" value="C:nucleolus"/>
    <property type="evidence" value="ECO:0007669"/>
    <property type="project" value="UniProtKB-SubCell"/>
</dbReference>
<reference evidence="11" key="2">
    <citation type="submission" date="2015-01" db="EMBL/GenBank/DDBJ databases">
        <title>Evolutionary Origins and Diversification of the Mycorrhizal Mutualists.</title>
        <authorList>
            <consortium name="DOE Joint Genome Institute"/>
            <consortium name="Mycorrhizal Genomics Consortium"/>
            <person name="Kohler A."/>
            <person name="Kuo A."/>
            <person name="Nagy L.G."/>
            <person name="Floudas D."/>
            <person name="Copeland A."/>
            <person name="Barry K.W."/>
            <person name="Cichocki N."/>
            <person name="Veneault-Fourrey C."/>
            <person name="LaButti K."/>
            <person name="Lindquist E.A."/>
            <person name="Lipzen A."/>
            <person name="Lundell T."/>
            <person name="Morin E."/>
            <person name="Murat C."/>
            <person name="Riley R."/>
            <person name="Ohm R."/>
            <person name="Sun H."/>
            <person name="Tunlid A."/>
            <person name="Henrissat B."/>
            <person name="Grigoriev I.V."/>
            <person name="Hibbett D.S."/>
            <person name="Martin F."/>
        </authorList>
    </citation>
    <scope>NUCLEOTIDE SEQUENCE [LARGE SCALE GENOMIC DNA]</scope>
    <source>
        <strain evidence="11">MAFF 305830</strain>
    </source>
</reference>
<feature type="domain" description="Exoribonuclease phosphorolytic" evidence="8">
    <location>
        <begin position="22"/>
        <end position="172"/>
    </location>
</feature>
<dbReference type="InterPro" id="IPR020568">
    <property type="entry name" value="Ribosomal_Su5_D2-typ_SF"/>
</dbReference>
<dbReference type="InterPro" id="IPR050080">
    <property type="entry name" value="RNase_PH"/>
</dbReference>
<evidence type="ECO:0000256" key="5">
    <source>
        <dbReference type="ARBA" id="ARBA00022835"/>
    </source>
</evidence>
<dbReference type="InterPro" id="IPR036345">
    <property type="entry name" value="ExoRNase_PH_dom2_sf"/>
</dbReference>
<evidence type="ECO:0000256" key="6">
    <source>
        <dbReference type="ARBA" id="ARBA00063066"/>
    </source>
</evidence>
<evidence type="ECO:0000256" key="1">
    <source>
        <dbReference type="ARBA" id="ARBA00004496"/>
    </source>
</evidence>
<dbReference type="GO" id="GO:0034475">
    <property type="term" value="P:U4 snRNA 3'-end processing"/>
    <property type="evidence" value="ECO:0007669"/>
    <property type="project" value="TreeGrafter"/>
</dbReference>
<protein>
    <recommendedName>
        <fullName evidence="7">Ribosomal RNA-processing protein 41</fullName>
    </recommendedName>
</protein>
<comment type="subcellular location">
    <subcellularLocation>
        <location evidence="1">Cytoplasm</location>
    </subcellularLocation>
    <subcellularLocation>
        <location evidence="2">Nucleus</location>
        <location evidence="2">Nucleolus</location>
    </subcellularLocation>
</comment>
<dbReference type="STRING" id="933852.A0A0C3BMH9"/>
<dbReference type="InterPro" id="IPR001247">
    <property type="entry name" value="ExoRNase_PH_dom1"/>
</dbReference>
<gene>
    <name evidence="10" type="ORF">M408DRAFT_326076</name>
</gene>
<dbReference type="PANTHER" id="PTHR11953:SF0">
    <property type="entry name" value="EXOSOME COMPLEX COMPONENT RRP41"/>
    <property type="match status" value="1"/>
</dbReference>
<dbReference type="GO" id="GO:0000176">
    <property type="term" value="C:nuclear exosome (RNase complex)"/>
    <property type="evidence" value="ECO:0007669"/>
    <property type="project" value="TreeGrafter"/>
</dbReference>
<dbReference type="CDD" id="cd11370">
    <property type="entry name" value="RNase_PH_RRP41"/>
    <property type="match status" value="1"/>
</dbReference>
<sequence length="283" mass="30446">MGSRVEILNPGGYRSDGRKQYELRSMDITLGSTSSSSSTVVHDLQNAMAHPHPTAPDGRAHIAHGLTEATAQVFGPREAQMRRDAIHDRANINVQVVMLPFSGGASSRRRGRGDKRLLELAAAIKSTFEPVIQTGLYPRSQIDIIVEIHQQDGGVLQAAINAATLALVDAGVALYDQVVAVSAGLHSTAVLLDLTHYEENDCPHLTVGVMPRSGKVTLLNMESRLHVSRFEHVFSVACEAAKIIKGEMGNTIGQRTESLVSAMAQGEPTYGRTAAADDMMDEI</sequence>
<name>A0A0C3BMH9_SERVB</name>
<evidence type="ECO:0000256" key="2">
    <source>
        <dbReference type="ARBA" id="ARBA00004604"/>
    </source>
</evidence>
<evidence type="ECO:0000256" key="4">
    <source>
        <dbReference type="ARBA" id="ARBA00022490"/>
    </source>
</evidence>
<dbReference type="GO" id="GO:0071051">
    <property type="term" value="P:poly(A)-dependent snoRNA 3'-end processing"/>
    <property type="evidence" value="ECO:0007669"/>
    <property type="project" value="TreeGrafter"/>
</dbReference>
<accession>A0A0C3BMH9</accession>
<evidence type="ECO:0000256" key="3">
    <source>
        <dbReference type="ARBA" id="ARBA00006678"/>
    </source>
</evidence>
<feature type="domain" description="Exoribonuclease phosphorolytic" evidence="9">
    <location>
        <begin position="176"/>
        <end position="239"/>
    </location>
</feature>
<evidence type="ECO:0000313" key="11">
    <source>
        <dbReference type="Proteomes" id="UP000054097"/>
    </source>
</evidence>
<evidence type="ECO:0000313" key="10">
    <source>
        <dbReference type="EMBL" id="KIM33314.1"/>
    </source>
</evidence>
<dbReference type="OrthoDB" id="437922at2759"/>
<proteinExistence type="inferred from homology"/>
<dbReference type="InterPro" id="IPR015847">
    <property type="entry name" value="ExoRNase_PH_dom2"/>
</dbReference>
<dbReference type="Gene3D" id="3.30.230.70">
    <property type="entry name" value="GHMP Kinase, N-terminal domain"/>
    <property type="match status" value="1"/>
</dbReference>
<dbReference type="HOGENOM" id="CLU_063514_0_2_1"/>
<reference evidence="10 11" key="1">
    <citation type="submission" date="2014-04" db="EMBL/GenBank/DDBJ databases">
        <authorList>
            <consortium name="DOE Joint Genome Institute"/>
            <person name="Kuo A."/>
            <person name="Zuccaro A."/>
            <person name="Kohler A."/>
            <person name="Nagy L.G."/>
            <person name="Floudas D."/>
            <person name="Copeland A."/>
            <person name="Barry K.W."/>
            <person name="Cichocki N."/>
            <person name="Veneault-Fourrey C."/>
            <person name="LaButti K."/>
            <person name="Lindquist E.A."/>
            <person name="Lipzen A."/>
            <person name="Lundell T."/>
            <person name="Morin E."/>
            <person name="Murat C."/>
            <person name="Sun H."/>
            <person name="Tunlid A."/>
            <person name="Henrissat B."/>
            <person name="Grigoriev I.V."/>
            <person name="Hibbett D.S."/>
            <person name="Martin F."/>
            <person name="Nordberg H.P."/>
            <person name="Cantor M.N."/>
            <person name="Hua S.X."/>
        </authorList>
    </citation>
    <scope>NUCLEOTIDE SEQUENCE [LARGE SCALE GENOMIC DNA]</scope>
    <source>
        <strain evidence="10 11">MAFF 305830</strain>
    </source>
</reference>
<dbReference type="InterPro" id="IPR027408">
    <property type="entry name" value="PNPase/RNase_PH_dom_sf"/>
</dbReference>
<dbReference type="AlphaFoldDB" id="A0A0C3BMH9"/>
<dbReference type="Proteomes" id="UP000054097">
    <property type="component" value="Unassembled WGS sequence"/>
</dbReference>